<feature type="binding site" evidence="15">
    <location>
        <position position="543"/>
    </location>
    <ligand>
        <name>ATP</name>
        <dbReference type="ChEBI" id="CHEBI:30616"/>
    </ligand>
</feature>
<dbReference type="GO" id="GO:0016020">
    <property type="term" value="C:membrane"/>
    <property type="evidence" value="ECO:0007669"/>
    <property type="project" value="UniProtKB-SubCell"/>
</dbReference>
<evidence type="ECO:0000256" key="5">
    <source>
        <dbReference type="ARBA" id="ARBA00022729"/>
    </source>
</evidence>
<dbReference type="EnsemblPlants" id="OGLUM04G00120.2">
    <property type="protein sequence ID" value="OGLUM04G00120.2"/>
    <property type="gene ID" value="OGLUM04G00120"/>
</dbReference>
<evidence type="ECO:0000256" key="16">
    <source>
        <dbReference type="SAM" id="Phobius"/>
    </source>
</evidence>
<dbReference type="PROSITE" id="PS50927">
    <property type="entry name" value="BULB_LECTIN"/>
    <property type="match status" value="1"/>
</dbReference>
<evidence type="ECO:0000259" key="19">
    <source>
        <dbReference type="PROSITE" id="PS50927"/>
    </source>
</evidence>
<dbReference type="Proteomes" id="UP000026961">
    <property type="component" value="Chromosome 4"/>
</dbReference>
<proteinExistence type="predicted"/>
<dbReference type="InterPro" id="IPR000719">
    <property type="entry name" value="Prot_kinase_dom"/>
</dbReference>
<feature type="transmembrane region" description="Helical" evidence="16">
    <location>
        <begin position="845"/>
        <end position="868"/>
    </location>
</feature>
<sequence length="1274" mass="141473">MPSLYIFLGLLLFSLQAPPCPAATDTLKAGQVLSAGDKLVSRNGKFALGFFNPSTNISKSSDNISSSWYIGIWFNKIPVFTVVWVANRERSIAEPDLKLTQLKISQDGNLAIVNHANESIIWSTRIVNRTEASMNTSVLLHDSGNLVIQSTSNAVLWQSFDYPTDVALPNAKIGWNKVTGLNRVGVSKKSLIDMGPGSYSVQLYTNGTRRVTLEHRNPSIEYWYWSPDESGMKIPALKQLLYMNPQTRGLVTPAYVNSSEEEYYSYNSSDESSSTFLLLDINGQIKFNVWSQDKQSWQSLYTQPVDPCRSYDTCGPFTICNGNSQPFCDCMENFTRKSPRDWDLGDRTGGCSRISPLDCTRNTSSTDIFHPLIHVTLPRNPQTIQEATTQSECAQACLSSCSCTAYSYQNTSTCSIWHDELFSVNQDDGIEIHSQDVLYLRLAAKDLQSLRNNKRKPNVAVVIAASVIGFVLLMVGMFLLIWRNRFEWCGAPLHDGEDSSGIKAFRYNDLVHATKNFSEKLGAGGFGSVFKGMLIDLTTIAVKRLDGDRQGEKQFRAEVSSIGLIQHINLVKLIGFCCEGRKRLLVYEHMLNGSLDAHLFQSNAGTLNWSIRYHIALGVARGLAYLHQSCHECIIHCDIKPQNILLDASFAPKIADFGMAAFVGRDFSRILTTFRGTVGYLAPEWISGVAVTPKVDVYSFGMVLLEIISGRRNSPNEYTSDNYHVSYFPVQAINKLHEGDVRNLVDPQLCDDFSLEEAERVCKVACWCIQDDEHDRPTMSEVVRVLEGIQELEMPPMPRLLAALTKCSDVAGADEIVNVHADDQPRSSAHRKLPAILVSMRPQSYAFLGLVLLLFSLLPLAPCSAANLNNDTLLAGQALAVGDKLISNNGKFTLGFFQPDAGTTKDLQSLSKSKRKPIVGVVTTVSIISLVLLIMLMVLVMVWRNRFKWCGVPLHSSQGSSGIIAFRYSDLDHATKNFSEKLGEGGFGSVFKGVLRDLTVVAVKRLDGARQGEKQFRAEVSSIGLIQHINLVKLIGFCCQSDKRLLVYEHMLNGSLDTHLFQSNATILKWSTRYQITIGVARGLSYLHQSCHECIIHCDIKPQNILLDESFTPKIADFGMAVFVGRDFSRVLTTFRGTVGYLAPEWLSGVAITPKVDVYSYGIVLLEIISGMRSLPNVHSSNSHHAAYFPVQAISKLHEGDVQSLVDPRLSGDFNLEEAERVCKVACWCIQDNEFDRPTMGEVVLVLEGLQEFDMPPMPRLLAAITRSSNVAEM</sequence>
<dbReference type="PROSITE" id="PS00108">
    <property type="entry name" value="PROTEIN_KINASE_ST"/>
    <property type="match status" value="2"/>
</dbReference>
<evidence type="ECO:0000259" key="20">
    <source>
        <dbReference type="PROSITE" id="PS50948"/>
    </source>
</evidence>
<dbReference type="FunFam" id="2.90.10.10:FF:000011">
    <property type="entry name" value="Serine/threonine-protein kinase"/>
    <property type="match status" value="1"/>
</dbReference>
<dbReference type="SMART" id="SM00473">
    <property type="entry name" value="PAN_AP"/>
    <property type="match status" value="1"/>
</dbReference>
<evidence type="ECO:0000256" key="9">
    <source>
        <dbReference type="ARBA" id="ARBA00022989"/>
    </source>
</evidence>
<keyword evidence="8 15" id="KW-0067">ATP-binding</keyword>
<feature type="signal peptide" evidence="17">
    <location>
        <begin position="1"/>
        <end position="22"/>
    </location>
</feature>
<dbReference type="Gramene" id="OGLUM04G00120.2">
    <property type="protein sequence ID" value="OGLUM04G00120.2"/>
    <property type="gene ID" value="OGLUM04G00120"/>
</dbReference>
<dbReference type="SUPFAM" id="SSF51110">
    <property type="entry name" value="alpha-D-mannose-specific plant lectins"/>
    <property type="match status" value="1"/>
</dbReference>
<dbReference type="EC" id="2.7.11.1" evidence="2"/>
<dbReference type="Pfam" id="PF08276">
    <property type="entry name" value="PAN_2"/>
    <property type="match status" value="1"/>
</dbReference>
<dbReference type="SUPFAM" id="SSF56112">
    <property type="entry name" value="Protein kinase-like (PK-like)"/>
    <property type="match status" value="2"/>
</dbReference>
<keyword evidence="10 16" id="KW-0472">Membrane</keyword>
<protein>
    <recommendedName>
        <fullName evidence="2">non-specific serine/threonine protein kinase</fullName>
        <ecNumber evidence="2">2.7.11.1</ecNumber>
    </recommendedName>
</protein>
<dbReference type="PROSITE" id="PS00107">
    <property type="entry name" value="PROTEIN_KINASE_ATP"/>
    <property type="match status" value="2"/>
</dbReference>
<dbReference type="Pfam" id="PF00069">
    <property type="entry name" value="Pkinase"/>
    <property type="match status" value="2"/>
</dbReference>
<keyword evidence="3" id="KW-0808">Transferase</keyword>
<dbReference type="CDD" id="cd00028">
    <property type="entry name" value="B_lectin"/>
    <property type="match status" value="1"/>
</dbReference>
<keyword evidence="11" id="KW-1015">Disulfide bond</keyword>
<dbReference type="SMART" id="SM00220">
    <property type="entry name" value="S_TKc"/>
    <property type="match status" value="2"/>
</dbReference>
<dbReference type="Pfam" id="PF00954">
    <property type="entry name" value="S_locus_glycop"/>
    <property type="match status" value="1"/>
</dbReference>
<comment type="catalytic activity">
    <reaction evidence="13">
        <text>L-threonyl-[protein] + ATP = O-phospho-L-threonyl-[protein] + ADP + H(+)</text>
        <dbReference type="Rhea" id="RHEA:46608"/>
        <dbReference type="Rhea" id="RHEA-COMP:11060"/>
        <dbReference type="Rhea" id="RHEA-COMP:11605"/>
        <dbReference type="ChEBI" id="CHEBI:15378"/>
        <dbReference type="ChEBI" id="CHEBI:30013"/>
        <dbReference type="ChEBI" id="CHEBI:30616"/>
        <dbReference type="ChEBI" id="CHEBI:61977"/>
        <dbReference type="ChEBI" id="CHEBI:456216"/>
        <dbReference type="EC" id="2.7.11.1"/>
    </reaction>
</comment>
<dbReference type="FunFam" id="1.10.510.10:FF:000227">
    <property type="entry name" value="Serine/threonine-protein kinase"/>
    <property type="match status" value="2"/>
</dbReference>
<evidence type="ECO:0000256" key="10">
    <source>
        <dbReference type="ARBA" id="ARBA00023136"/>
    </source>
</evidence>
<dbReference type="PROSITE" id="PS50011">
    <property type="entry name" value="PROTEIN_KINASE_DOM"/>
    <property type="match status" value="2"/>
</dbReference>
<evidence type="ECO:0000256" key="14">
    <source>
        <dbReference type="ARBA" id="ARBA00048679"/>
    </source>
</evidence>
<dbReference type="GO" id="GO:0051707">
    <property type="term" value="P:response to other organism"/>
    <property type="evidence" value="ECO:0007669"/>
    <property type="project" value="UniProtKB-ARBA"/>
</dbReference>
<keyword evidence="6 15" id="KW-0547">Nucleotide-binding</keyword>
<dbReference type="PANTHER" id="PTHR47974">
    <property type="entry name" value="OS07G0415500 PROTEIN"/>
    <property type="match status" value="1"/>
</dbReference>
<evidence type="ECO:0000256" key="4">
    <source>
        <dbReference type="ARBA" id="ARBA00022692"/>
    </source>
</evidence>
<keyword evidence="12" id="KW-0675">Receptor</keyword>
<evidence type="ECO:0000313" key="21">
    <source>
        <dbReference type="EnsemblPlants" id="OGLUM04G00120.2"/>
    </source>
</evidence>
<dbReference type="Gene3D" id="3.30.200.20">
    <property type="entry name" value="Phosphorylase Kinase, domain 1"/>
    <property type="match status" value="2"/>
</dbReference>
<dbReference type="CDD" id="cd01098">
    <property type="entry name" value="PAN_AP_plant"/>
    <property type="match status" value="1"/>
</dbReference>
<evidence type="ECO:0000256" key="17">
    <source>
        <dbReference type="SAM" id="SignalP"/>
    </source>
</evidence>
<feature type="binding site" evidence="15">
    <location>
        <position position="1004"/>
    </location>
    <ligand>
        <name>ATP</name>
        <dbReference type="ChEBI" id="CHEBI:30616"/>
    </ligand>
</feature>
<evidence type="ECO:0000259" key="18">
    <source>
        <dbReference type="PROSITE" id="PS50011"/>
    </source>
</evidence>
<dbReference type="InterPro" id="IPR000858">
    <property type="entry name" value="S_locus_glycoprot_dom"/>
</dbReference>
<feature type="chain" id="PRO_5002352358" description="non-specific serine/threonine protein kinase" evidence="17">
    <location>
        <begin position="23"/>
        <end position="1274"/>
    </location>
</feature>
<dbReference type="AlphaFoldDB" id="A0A0D9ZG93"/>
<keyword evidence="7" id="KW-0418">Kinase</keyword>
<dbReference type="PROSITE" id="PS50948">
    <property type="entry name" value="PAN"/>
    <property type="match status" value="1"/>
</dbReference>
<name>A0A0D9ZG93_9ORYZ</name>
<dbReference type="Gene3D" id="2.90.10.10">
    <property type="entry name" value="Bulb-type lectin domain"/>
    <property type="match status" value="1"/>
</dbReference>
<dbReference type="GO" id="GO:0004674">
    <property type="term" value="F:protein serine/threonine kinase activity"/>
    <property type="evidence" value="ECO:0007669"/>
    <property type="project" value="UniProtKB-EC"/>
</dbReference>
<dbReference type="InterPro" id="IPR036426">
    <property type="entry name" value="Bulb-type_lectin_dom_sf"/>
</dbReference>
<feature type="domain" description="Protein kinase" evidence="18">
    <location>
        <begin position="976"/>
        <end position="1254"/>
    </location>
</feature>
<dbReference type="GO" id="GO:0048544">
    <property type="term" value="P:recognition of pollen"/>
    <property type="evidence" value="ECO:0007669"/>
    <property type="project" value="InterPro"/>
</dbReference>
<comment type="catalytic activity">
    <reaction evidence="14">
        <text>L-seryl-[protein] + ATP = O-phospho-L-seryl-[protein] + ADP + H(+)</text>
        <dbReference type="Rhea" id="RHEA:17989"/>
        <dbReference type="Rhea" id="RHEA-COMP:9863"/>
        <dbReference type="Rhea" id="RHEA-COMP:11604"/>
        <dbReference type="ChEBI" id="CHEBI:15378"/>
        <dbReference type="ChEBI" id="CHEBI:29999"/>
        <dbReference type="ChEBI" id="CHEBI:30616"/>
        <dbReference type="ChEBI" id="CHEBI:83421"/>
        <dbReference type="ChEBI" id="CHEBI:456216"/>
        <dbReference type="EC" id="2.7.11.1"/>
    </reaction>
</comment>
<dbReference type="HOGENOM" id="CLU_000288_178_5_1"/>
<keyword evidence="9 16" id="KW-1133">Transmembrane helix</keyword>
<feature type="domain" description="Apple" evidence="20">
    <location>
        <begin position="359"/>
        <end position="437"/>
    </location>
</feature>
<feature type="domain" description="Bulb-type lectin" evidence="19">
    <location>
        <begin position="24"/>
        <end position="161"/>
    </location>
</feature>
<keyword evidence="5 17" id="KW-0732">Signal</keyword>
<keyword evidence="4 16" id="KW-0812">Transmembrane</keyword>
<dbReference type="GO" id="GO:0005524">
    <property type="term" value="F:ATP binding"/>
    <property type="evidence" value="ECO:0007669"/>
    <property type="project" value="UniProtKB-UniRule"/>
</dbReference>
<evidence type="ECO:0000256" key="15">
    <source>
        <dbReference type="PROSITE-ProRule" id="PRU10141"/>
    </source>
</evidence>
<evidence type="ECO:0000256" key="2">
    <source>
        <dbReference type="ARBA" id="ARBA00012513"/>
    </source>
</evidence>
<accession>A0A0D9ZG93</accession>
<dbReference type="InterPro" id="IPR011009">
    <property type="entry name" value="Kinase-like_dom_sf"/>
</dbReference>
<reference evidence="21" key="2">
    <citation type="submission" date="2018-05" db="EMBL/GenBank/DDBJ databases">
        <title>OgluRS3 (Oryza glumaepatula Reference Sequence Version 3).</title>
        <authorList>
            <person name="Zhang J."/>
            <person name="Kudrna D."/>
            <person name="Lee S."/>
            <person name="Talag J."/>
            <person name="Welchert J."/>
            <person name="Wing R.A."/>
        </authorList>
    </citation>
    <scope>NUCLEOTIDE SEQUENCE [LARGE SCALE GENOMIC DNA]</scope>
</reference>
<evidence type="ECO:0000313" key="22">
    <source>
        <dbReference type="Proteomes" id="UP000026961"/>
    </source>
</evidence>
<dbReference type="InterPro" id="IPR017441">
    <property type="entry name" value="Protein_kinase_ATP_BS"/>
</dbReference>
<evidence type="ECO:0000256" key="12">
    <source>
        <dbReference type="ARBA" id="ARBA00023170"/>
    </source>
</evidence>
<keyword evidence="22" id="KW-1185">Reference proteome</keyword>
<feature type="domain" description="Protein kinase" evidence="18">
    <location>
        <begin position="515"/>
        <end position="800"/>
    </location>
</feature>
<evidence type="ECO:0000256" key="3">
    <source>
        <dbReference type="ARBA" id="ARBA00022679"/>
    </source>
</evidence>
<dbReference type="InterPro" id="IPR003609">
    <property type="entry name" value="Pan_app"/>
</dbReference>
<evidence type="ECO:0000256" key="6">
    <source>
        <dbReference type="ARBA" id="ARBA00022741"/>
    </source>
</evidence>
<reference evidence="21" key="1">
    <citation type="submission" date="2015-04" db="UniProtKB">
        <authorList>
            <consortium name="EnsemblPlants"/>
        </authorList>
    </citation>
    <scope>IDENTIFICATION</scope>
</reference>
<evidence type="ECO:0000256" key="7">
    <source>
        <dbReference type="ARBA" id="ARBA00022777"/>
    </source>
</evidence>
<dbReference type="Gene3D" id="1.10.510.10">
    <property type="entry name" value="Transferase(Phosphotransferase) domain 1"/>
    <property type="match status" value="2"/>
</dbReference>
<evidence type="ECO:0000256" key="8">
    <source>
        <dbReference type="ARBA" id="ARBA00022840"/>
    </source>
</evidence>
<evidence type="ECO:0000256" key="1">
    <source>
        <dbReference type="ARBA" id="ARBA00004479"/>
    </source>
</evidence>
<dbReference type="CDD" id="cd14066">
    <property type="entry name" value="STKc_IRAK"/>
    <property type="match status" value="2"/>
</dbReference>
<dbReference type="Pfam" id="PF01453">
    <property type="entry name" value="B_lectin"/>
    <property type="match status" value="1"/>
</dbReference>
<evidence type="ECO:0000256" key="13">
    <source>
        <dbReference type="ARBA" id="ARBA00047899"/>
    </source>
</evidence>
<feature type="transmembrane region" description="Helical" evidence="16">
    <location>
        <begin position="918"/>
        <end position="943"/>
    </location>
</feature>
<dbReference type="InterPro" id="IPR008271">
    <property type="entry name" value="Ser/Thr_kinase_AS"/>
</dbReference>
<comment type="subcellular location">
    <subcellularLocation>
        <location evidence="1">Membrane</location>
        <topology evidence="1">Single-pass type I membrane protein</topology>
    </subcellularLocation>
</comment>
<feature type="transmembrane region" description="Helical" evidence="16">
    <location>
        <begin position="459"/>
        <end position="482"/>
    </location>
</feature>
<organism evidence="21">
    <name type="scientific">Oryza glumipatula</name>
    <dbReference type="NCBI Taxonomy" id="40148"/>
    <lineage>
        <taxon>Eukaryota</taxon>
        <taxon>Viridiplantae</taxon>
        <taxon>Streptophyta</taxon>
        <taxon>Embryophyta</taxon>
        <taxon>Tracheophyta</taxon>
        <taxon>Spermatophyta</taxon>
        <taxon>Magnoliopsida</taxon>
        <taxon>Liliopsida</taxon>
        <taxon>Poales</taxon>
        <taxon>Poaceae</taxon>
        <taxon>BOP clade</taxon>
        <taxon>Oryzoideae</taxon>
        <taxon>Oryzeae</taxon>
        <taxon>Oryzinae</taxon>
        <taxon>Oryza</taxon>
    </lineage>
</organism>
<evidence type="ECO:0000256" key="11">
    <source>
        <dbReference type="ARBA" id="ARBA00023157"/>
    </source>
</evidence>
<dbReference type="InterPro" id="IPR001480">
    <property type="entry name" value="Bulb-type_lectin_dom"/>
</dbReference>
<dbReference type="SMART" id="SM00108">
    <property type="entry name" value="B_lectin"/>
    <property type="match status" value="1"/>
</dbReference>
<dbReference type="FunFam" id="3.30.200.20:FF:000250">
    <property type="entry name" value="Serine/threonine-protein kinase"/>
    <property type="match status" value="2"/>
</dbReference>
<dbReference type="PANTHER" id="PTHR47974:SF19">
    <property type="entry name" value="RECEPTOR-LIKE SERINE_THREONINE-PROTEIN KINASE"/>
    <property type="match status" value="1"/>
</dbReference>